<evidence type="ECO:0000256" key="5">
    <source>
        <dbReference type="ARBA" id="ARBA00023136"/>
    </source>
</evidence>
<feature type="transmembrane region" description="Helical" evidence="6">
    <location>
        <begin position="302"/>
        <end position="321"/>
    </location>
</feature>
<keyword evidence="3 6" id="KW-0812">Transmembrane</keyword>
<accession>A0ABY4CYZ6</accession>
<feature type="transmembrane region" description="Helical" evidence="6">
    <location>
        <begin position="59"/>
        <end position="80"/>
    </location>
</feature>
<keyword evidence="4 6" id="KW-1133">Transmembrane helix</keyword>
<name>A0ABY4CYZ6_9BACT</name>
<dbReference type="PANTHER" id="PTHR19432">
    <property type="entry name" value="SUGAR TRANSPORTER"/>
    <property type="match status" value="1"/>
</dbReference>
<gene>
    <name evidence="7" type="ORF">MTX78_22985</name>
</gene>
<dbReference type="EMBL" id="CP094669">
    <property type="protein sequence ID" value="UOG74967.1"/>
    <property type="molecule type" value="Genomic_DNA"/>
</dbReference>
<dbReference type="InterPro" id="IPR011701">
    <property type="entry name" value="MFS"/>
</dbReference>
<feature type="transmembrane region" description="Helical" evidence="6">
    <location>
        <begin position="194"/>
        <end position="212"/>
    </location>
</feature>
<dbReference type="Gene3D" id="1.20.1250.20">
    <property type="entry name" value="MFS general substrate transporter like domains"/>
    <property type="match status" value="1"/>
</dbReference>
<evidence type="ECO:0000256" key="1">
    <source>
        <dbReference type="ARBA" id="ARBA00004141"/>
    </source>
</evidence>
<keyword evidence="2" id="KW-0813">Transport</keyword>
<organism evidence="7 8">
    <name type="scientific">Hymenobacter tibetensis</name>
    <dbReference type="NCBI Taxonomy" id="497967"/>
    <lineage>
        <taxon>Bacteria</taxon>
        <taxon>Pseudomonadati</taxon>
        <taxon>Bacteroidota</taxon>
        <taxon>Cytophagia</taxon>
        <taxon>Cytophagales</taxon>
        <taxon>Hymenobacteraceae</taxon>
        <taxon>Hymenobacter</taxon>
    </lineage>
</organism>
<dbReference type="SUPFAM" id="SSF103473">
    <property type="entry name" value="MFS general substrate transporter"/>
    <property type="match status" value="1"/>
</dbReference>
<feature type="transmembrane region" description="Helical" evidence="6">
    <location>
        <begin position="92"/>
        <end position="109"/>
    </location>
</feature>
<keyword evidence="5 6" id="KW-0472">Membrane</keyword>
<evidence type="ECO:0000313" key="7">
    <source>
        <dbReference type="EMBL" id="UOG74967.1"/>
    </source>
</evidence>
<evidence type="ECO:0000313" key="8">
    <source>
        <dbReference type="Proteomes" id="UP000831113"/>
    </source>
</evidence>
<feature type="transmembrane region" description="Helical" evidence="6">
    <location>
        <begin position="353"/>
        <end position="375"/>
    </location>
</feature>
<dbReference type="PANTHER" id="PTHR19432:SF35">
    <property type="entry name" value="SOLUTE CARRIER FAMILY 45 MEMBER 3 ISOFORM X1"/>
    <property type="match status" value="1"/>
</dbReference>
<feature type="transmembrane region" description="Helical" evidence="6">
    <location>
        <begin position="387"/>
        <end position="409"/>
    </location>
</feature>
<protein>
    <submittedName>
        <fullName evidence="7">MFS transporter</fullName>
    </submittedName>
</protein>
<dbReference type="Pfam" id="PF07690">
    <property type="entry name" value="MFS_1"/>
    <property type="match status" value="1"/>
</dbReference>
<evidence type="ECO:0000256" key="6">
    <source>
        <dbReference type="SAM" id="Phobius"/>
    </source>
</evidence>
<dbReference type="RefSeq" id="WP_243798699.1">
    <property type="nucleotide sequence ID" value="NZ_CP094669.1"/>
</dbReference>
<feature type="transmembrane region" description="Helical" evidence="6">
    <location>
        <begin position="421"/>
        <end position="439"/>
    </location>
</feature>
<feature type="transmembrane region" description="Helical" evidence="6">
    <location>
        <begin position="20"/>
        <end position="39"/>
    </location>
</feature>
<feature type="transmembrane region" description="Helical" evidence="6">
    <location>
        <begin position="328"/>
        <end position="347"/>
    </location>
</feature>
<sequence length="469" mass="50940">MATGVAAAPSSTRTKPRLSFWQIWNMSFGFMGIQFGFALQNANTSRIFSNLGANPDDIPILWVAAPLTGLLVQPVIGYMSDRTWSPRWGRRRPFFLVGAILASIAMLIMPNSPTLWIAGGMLWIMDASINISMEPFRAFVGDKLPNEQYTSGFAMQSFFIGVGAVVASLLPTLLTKFGVANEAAAGIVPNSVKYAYYLGAAAFFLCVLYTVLTSTEYPPEDMEAFEREKSSVTFMQGVKETFSGALHMPKVMKQLAVVQFFTWFGLFCMWIFTTLAVTKHLYGTTDSKSAAFNEGANFVGEAFAMYSGISAVFSLLLPWVARKLSRKLTHMVCLTAGGLGLMSVAFITEPWMLLVSMVGVGIAWTSILSVPYAMLAGSIPAHKMGHFMGVFNAFIVLPQVCASLGLPAIMKQFPSLDPLNVVVLGGVLMVIAGIFTLRVDDNEKVALPLADDQPINPGYDPGAIPDTRV</sequence>
<comment type="subcellular location">
    <subcellularLocation>
        <location evidence="1">Membrane</location>
        <topology evidence="1">Multi-pass membrane protein</topology>
    </subcellularLocation>
</comment>
<reference evidence="7 8" key="1">
    <citation type="submission" date="2022-03" db="EMBL/GenBank/DDBJ databases">
        <title>Hymenobactersp. isolated from the air.</title>
        <authorList>
            <person name="Won M."/>
            <person name="Kwon S.-W."/>
        </authorList>
    </citation>
    <scope>NUCLEOTIDE SEQUENCE [LARGE SCALE GENOMIC DNA]</scope>
    <source>
        <strain evidence="7 8">KACC 21982</strain>
    </source>
</reference>
<proteinExistence type="predicted"/>
<feature type="transmembrane region" description="Helical" evidence="6">
    <location>
        <begin position="153"/>
        <end position="174"/>
    </location>
</feature>
<feature type="transmembrane region" description="Helical" evidence="6">
    <location>
        <begin position="260"/>
        <end position="282"/>
    </location>
</feature>
<feature type="transmembrane region" description="Helical" evidence="6">
    <location>
        <begin position="115"/>
        <end position="133"/>
    </location>
</feature>
<evidence type="ECO:0000256" key="3">
    <source>
        <dbReference type="ARBA" id="ARBA00022692"/>
    </source>
</evidence>
<keyword evidence="8" id="KW-1185">Reference proteome</keyword>
<dbReference type="InterPro" id="IPR036259">
    <property type="entry name" value="MFS_trans_sf"/>
</dbReference>
<dbReference type="Proteomes" id="UP000831113">
    <property type="component" value="Chromosome"/>
</dbReference>
<evidence type="ECO:0000256" key="2">
    <source>
        <dbReference type="ARBA" id="ARBA00022448"/>
    </source>
</evidence>
<evidence type="ECO:0000256" key="4">
    <source>
        <dbReference type="ARBA" id="ARBA00022989"/>
    </source>
</evidence>